<dbReference type="Proteomes" id="UP000054776">
    <property type="component" value="Unassembled WGS sequence"/>
</dbReference>
<name>A0A0V1B8T2_TRISP</name>
<organism evidence="1 2">
    <name type="scientific">Trichinella spiralis</name>
    <name type="common">Trichina worm</name>
    <dbReference type="NCBI Taxonomy" id="6334"/>
    <lineage>
        <taxon>Eukaryota</taxon>
        <taxon>Metazoa</taxon>
        <taxon>Ecdysozoa</taxon>
        <taxon>Nematoda</taxon>
        <taxon>Enoplea</taxon>
        <taxon>Dorylaimia</taxon>
        <taxon>Trichinellida</taxon>
        <taxon>Trichinellidae</taxon>
        <taxon>Trichinella</taxon>
    </lineage>
</organism>
<gene>
    <name evidence="1" type="ORF">T01_9209</name>
</gene>
<feature type="non-terminal residue" evidence="1">
    <location>
        <position position="1"/>
    </location>
</feature>
<proteinExistence type="predicted"/>
<reference evidence="1 2" key="1">
    <citation type="submission" date="2015-01" db="EMBL/GenBank/DDBJ databases">
        <title>Evolution of Trichinella species and genotypes.</title>
        <authorList>
            <person name="Korhonen P.K."/>
            <person name="Edoardo P."/>
            <person name="Giuseppe L.R."/>
            <person name="Gasser R.B."/>
        </authorList>
    </citation>
    <scope>NUCLEOTIDE SEQUENCE [LARGE SCALE GENOMIC DNA]</scope>
    <source>
        <strain evidence="1">ISS3</strain>
    </source>
</reference>
<evidence type="ECO:0000313" key="1">
    <source>
        <dbReference type="EMBL" id="KRY32963.1"/>
    </source>
</evidence>
<protein>
    <submittedName>
        <fullName evidence="1">Uncharacterized protein</fullName>
    </submittedName>
</protein>
<comment type="caution">
    <text evidence="1">The sequence shown here is derived from an EMBL/GenBank/DDBJ whole genome shotgun (WGS) entry which is preliminary data.</text>
</comment>
<sequence length="65" mass="7706">LSKRDHSYFSHYQAALFFHARKLAYTKLQQFAMKRMSSLEPKVLSEKYQQSSVIKTVHMLKLTID</sequence>
<accession>A0A0V1B8T2</accession>
<feature type="non-terminal residue" evidence="1">
    <location>
        <position position="65"/>
    </location>
</feature>
<dbReference type="InParanoid" id="A0A0V1B8T2"/>
<evidence type="ECO:0000313" key="2">
    <source>
        <dbReference type="Proteomes" id="UP000054776"/>
    </source>
</evidence>
<keyword evidence="2" id="KW-1185">Reference proteome</keyword>
<dbReference type="EMBL" id="JYDH01000089">
    <property type="protein sequence ID" value="KRY32963.1"/>
    <property type="molecule type" value="Genomic_DNA"/>
</dbReference>
<dbReference type="AlphaFoldDB" id="A0A0V1B8T2"/>